<keyword evidence="4" id="KW-1185">Reference proteome</keyword>
<comment type="similarity">
    <text evidence="1">Belongs to the thioredoxin family. DsbA subfamily.</text>
</comment>
<dbReference type="RefSeq" id="WP_194121583.1">
    <property type="nucleotide sequence ID" value="NZ_JACYGY010000001.1"/>
</dbReference>
<organism evidence="3 4">
    <name type="scientific">Dyadobacter subterraneus</name>
    <dbReference type="NCBI Taxonomy" id="2773304"/>
    <lineage>
        <taxon>Bacteria</taxon>
        <taxon>Pseudomonadati</taxon>
        <taxon>Bacteroidota</taxon>
        <taxon>Cytophagia</taxon>
        <taxon>Cytophagales</taxon>
        <taxon>Spirosomataceae</taxon>
        <taxon>Dyadobacter</taxon>
    </lineage>
</organism>
<dbReference type="PANTHER" id="PTHR13887">
    <property type="entry name" value="GLUTATHIONE S-TRANSFERASE KAPPA"/>
    <property type="match status" value="1"/>
</dbReference>
<comment type="caution">
    <text evidence="3">The sequence shown here is derived from an EMBL/GenBank/DDBJ whole genome shotgun (WGS) entry which is preliminary data.</text>
</comment>
<proteinExistence type="inferred from homology"/>
<dbReference type="Proteomes" id="UP000634134">
    <property type="component" value="Unassembled WGS sequence"/>
</dbReference>
<evidence type="ECO:0000259" key="2">
    <source>
        <dbReference type="PROSITE" id="PS51352"/>
    </source>
</evidence>
<dbReference type="InterPro" id="IPR013766">
    <property type="entry name" value="Thioredoxin_domain"/>
</dbReference>
<feature type="domain" description="Thioredoxin" evidence="2">
    <location>
        <begin position="1"/>
        <end position="173"/>
    </location>
</feature>
<dbReference type="PANTHER" id="PTHR13887:SF55">
    <property type="entry name" value="SLR0313 PROTEIN"/>
    <property type="match status" value="1"/>
</dbReference>
<name>A0ABR9WD85_9BACT</name>
<reference evidence="4" key="1">
    <citation type="submission" date="2023-07" db="EMBL/GenBank/DDBJ databases">
        <title>Dyadobacter sp. nov 'subterranea' isolated from contaminted grondwater.</title>
        <authorList>
            <person name="Szabo I."/>
            <person name="Al-Omari J."/>
            <person name="Szerdahelyi S.G."/>
            <person name="Rado J."/>
        </authorList>
    </citation>
    <scope>NUCLEOTIDE SEQUENCE [LARGE SCALE GENOMIC DNA]</scope>
    <source>
        <strain evidence="4">UP-52</strain>
    </source>
</reference>
<accession>A0ABR9WD85</accession>
<dbReference type="InterPro" id="IPR012336">
    <property type="entry name" value="Thioredoxin-like_fold"/>
</dbReference>
<dbReference type="EMBL" id="JACYGY010000001">
    <property type="protein sequence ID" value="MBE9463452.1"/>
    <property type="molecule type" value="Genomic_DNA"/>
</dbReference>
<evidence type="ECO:0000313" key="4">
    <source>
        <dbReference type="Proteomes" id="UP000634134"/>
    </source>
</evidence>
<evidence type="ECO:0000256" key="1">
    <source>
        <dbReference type="ARBA" id="ARBA00005791"/>
    </source>
</evidence>
<protein>
    <submittedName>
        <fullName evidence="3">Thioredoxin domain-containing protein</fullName>
    </submittedName>
</protein>
<dbReference type="SUPFAM" id="SSF52833">
    <property type="entry name" value="Thioredoxin-like"/>
    <property type="match status" value="1"/>
</dbReference>
<dbReference type="InterPro" id="IPR036249">
    <property type="entry name" value="Thioredoxin-like_sf"/>
</dbReference>
<sequence length="175" mass="19604">MSNQLKPAVGSQDHVQGPAEAAIEIVEYGDYQCPHCGSAYPVIKEIQKKFRQEVRFVYRNFPLAESHEFAMPAAVASEAAALQDKFWEMHDIIFENQDSLSNEGLFKMATEAGLDIEKFKEDIQKEELEQKVESDFESGIRSGVNGTPSFFVNGTKFDGDAQDLLDMLTENSTVK</sequence>
<dbReference type="Gene3D" id="3.40.30.10">
    <property type="entry name" value="Glutaredoxin"/>
    <property type="match status" value="1"/>
</dbReference>
<dbReference type="PROSITE" id="PS51352">
    <property type="entry name" value="THIOREDOXIN_2"/>
    <property type="match status" value="1"/>
</dbReference>
<dbReference type="Pfam" id="PF13462">
    <property type="entry name" value="Thioredoxin_4"/>
    <property type="match status" value="1"/>
</dbReference>
<gene>
    <name evidence="3" type="ORF">IEE83_16315</name>
</gene>
<evidence type="ECO:0000313" key="3">
    <source>
        <dbReference type="EMBL" id="MBE9463452.1"/>
    </source>
</evidence>